<keyword evidence="5" id="KW-0378">Hydrolase</keyword>
<accession>A0AAW6U3Q5</accession>
<proteinExistence type="predicted"/>
<evidence type="ECO:0000256" key="4">
    <source>
        <dbReference type="ARBA" id="ARBA00022741"/>
    </source>
</evidence>
<sequence length="112" mass="12969">MPRDESLLHDMLRTAEQIEQFMDRMDFERFAADAKTQSAILHQFLLIGEIAKRLSDDFKSAHASMPWSATARMRDKLIHHYRGVDLREIFKAADAEIPKLIAFLRLQQLGGK</sequence>
<evidence type="ECO:0000256" key="3">
    <source>
        <dbReference type="ARBA" id="ARBA00022722"/>
    </source>
</evidence>
<dbReference type="EMBL" id="JASCXX010000024">
    <property type="protein sequence ID" value="MDI6450731.1"/>
    <property type="molecule type" value="Genomic_DNA"/>
</dbReference>
<gene>
    <name evidence="6" type="ORF">QJ522_16855</name>
</gene>
<keyword evidence="7" id="KW-1185">Reference proteome</keyword>
<dbReference type="RefSeq" id="WP_349246142.1">
    <property type="nucleotide sequence ID" value="NZ_JASCXX010000024.1"/>
</dbReference>
<dbReference type="GO" id="GO:0016787">
    <property type="term" value="F:hydrolase activity"/>
    <property type="evidence" value="ECO:0007669"/>
    <property type="project" value="UniProtKB-KW"/>
</dbReference>
<dbReference type="Pfam" id="PF01934">
    <property type="entry name" value="HepT-like"/>
    <property type="match status" value="1"/>
</dbReference>
<dbReference type="GO" id="GO:0000166">
    <property type="term" value="F:nucleotide binding"/>
    <property type="evidence" value="ECO:0007669"/>
    <property type="project" value="UniProtKB-KW"/>
</dbReference>
<dbReference type="InterPro" id="IPR008201">
    <property type="entry name" value="HepT-like"/>
</dbReference>
<protein>
    <submittedName>
        <fullName evidence="6">DUF86 domain-containing protein</fullName>
    </submittedName>
</protein>
<dbReference type="AlphaFoldDB" id="A0AAW6U3Q5"/>
<dbReference type="PANTHER" id="PTHR34139:SF1">
    <property type="entry name" value="RNASE MJ1380-RELATED"/>
    <property type="match status" value="1"/>
</dbReference>
<evidence type="ECO:0000256" key="2">
    <source>
        <dbReference type="ARBA" id="ARBA00022649"/>
    </source>
</evidence>
<dbReference type="InterPro" id="IPR051813">
    <property type="entry name" value="HepT_RNase_toxin"/>
</dbReference>
<reference evidence="6" key="1">
    <citation type="submission" date="2023-05" db="EMBL/GenBank/DDBJ databases">
        <title>Anaerotaeda fermentans gen. nov., sp. nov., a novel anaerobic planctomycete of the new family within the order Sedimentisphaerales isolated from Taman Peninsula, Russia.</title>
        <authorList>
            <person name="Khomyakova M.A."/>
            <person name="Merkel A.Y."/>
            <person name="Slobodkin A.I."/>
        </authorList>
    </citation>
    <scope>NUCLEOTIDE SEQUENCE</scope>
    <source>
        <strain evidence="6">M17dextr</strain>
    </source>
</reference>
<keyword evidence="2" id="KW-1277">Toxin-antitoxin system</keyword>
<name>A0AAW6U3Q5_9BACT</name>
<keyword evidence="1" id="KW-0597">Phosphoprotein</keyword>
<dbReference type="Proteomes" id="UP001431776">
    <property type="component" value="Unassembled WGS sequence"/>
</dbReference>
<organism evidence="6 7">
    <name type="scientific">Anaerobaca lacustris</name>
    <dbReference type="NCBI Taxonomy" id="3044600"/>
    <lineage>
        <taxon>Bacteria</taxon>
        <taxon>Pseudomonadati</taxon>
        <taxon>Planctomycetota</taxon>
        <taxon>Phycisphaerae</taxon>
        <taxon>Sedimentisphaerales</taxon>
        <taxon>Anaerobacaceae</taxon>
        <taxon>Anaerobaca</taxon>
    </lineage>
</organism>
<evidence type="ECO:0000313" key="7">
    <source>
        <dbReference type="Proteomes" id="UP001431776"/>
    </source>
</evidence>
<dbReference type="PANTHER" id="PTHR34139">
    <property type="entry name" value="UPF0331 PROTEIN MJ0127"/>
    <property type="match status" value="1"/>
</dbReference>
<evidence type="ECO:0000313" key="6">
    <source>
        <dbReference type="EMBL" id="MDI6450731.1"/>
    </source>
</evidence>
<keyword evidence="4" id="KW-0547">Nucleotide-binding</keyword>
<comment type="caution">
    <text evidence="6">The sequence shown here is derived from an EMBL/GenBank/DDBJ whole genome shotgun (WGS) entry which is preliminary data.</text>
</comment>
<evidence type="ECO:0000256" key="1">
    <source>
        <dbReference type="ARBA" id="ARBA00022553"/>
    </source>
</evidence>
<dbReference type="GO" id="GO:0004540">
    <property type="term" value="F:RNA nuclease activity"/>
    <property type="evidence" value="ECO:0007669"/>
    <property type="project" value="InterPro"/>
</dbReference>
<evidence type="ECO:0000256" key="5">
    <source>
        <dbReference type="ARBA" id="ARBA00022801"/>
    </source>
</evidence>
<dbReference type="GO" id="GO:0110001">
    <property type="term" value="C:toxin-antitoxin complex"/>
    <property type="evidence" value="ECO:0007669"/>
    <property type="project" value="InterPro"/>
</dbReference>
<keyword evidence="3" id="KW-0540">Nuclease</keyword>